<feature type="transmembrane region" description="Helical" evidence="1">
    <location>
        <begin position="6"/>
        <end position="23"/>
    </location>
</feature>
<evidence type="ECO:0000313" key="2">
    <source>
        <dbReference type="EMBL" id="MUL36734.1"/>
    </source>
</evidence>
<name>A0A6N8FVD4_9CHRO</name>
<dbReference type="AlphaFoldDB" id="A0A6N8FVD4"/>
<dbReference type="RefSeq" id="WP_105221459.1">
    <property type="nucleotide sequence ID" value="NZ_CAWNSU010000096.1"/>
</dbReference>
<dbReference type="OrthoDB" id="9989750at2"/>
<evidence type="ECO:0000256" key="1">
    <source>
        <dbReference type="SAM" id="Phobius"/>
    </source>
</evidence>
<gene>
    <name evidence="2" type="ORF">BWI75_10330</name>
</gene>
<organism evidence="2 3">
    <name type="scientific">Gloeocapsopsis dulcis AAB1 = 1H9</name>
    <dbReference type="NCBI Taxonomy" id="1433147"/>
    <lineage>
        <taxon>Bacteria</taxon>
        <taxon>Bacillati</taxon>
        <taxon>Cyanobacteriota</taxon>
        <taxon>Cyanophyceae</taxon>
        <taxon>Oscillatoriophycideae</taxon>
        <taxon>Chroococcales</taxon>
        <taxon>Chroococcaceae</taxon>
        <taxon>Gloeocapsopsis</taxon>
        <taxon>Gloeocapsopsis dulcis</taxon>
    </lineage>
</organism>
<dbReference type="Proteomes" id="UP000441797">
    <property type="component" value="Unassembled WGS sequence"/>
</dbReference>
<keyword evidence="3" id="KW-1185">Reference proteome</keyword>
<accession>A0A6N8FVD4</accession>
<proteinExistence type="predicted"/>
<sequence>MTFLSNYPTDLGAIALLIIAIYLEKLVMTNDRFCCIFFTSTMDLKFPPAQSRATQATMLEL</sequence>
<keyword evidence="1" id="KW-0812">Transmembrane</keyword>
<keyword evidence="1" id="KW-1133">Transmembrane helix</keyword>
<reference evidence="2 3" key="1">
    <citation type="journal article" date="2019" name="Front. Microbiol.">
        <title>Genomic Features for Desiccation Tolerance and Sugar Biosynthesis in the Extremophile Gloeocapsopsis sp. UTEX B3054.</title>
        <authorList>
            <person name="Urrejola C."/>
            <person name="Alcorta J."/>
            <person name="Salas L."/>
            <person name="Vasquez M."/>
            <person name="Polz M.F."/>
            <person name="Vicuna R."/>
            <person name="Diez B."/>
        </authorList>
    </citation>
    <scope>NUCLEOTIDE SEQUENCE [LARGE SCALE GENOMIC DNA]</scope>
    <source>
        <strain evidence="2 3">1H9</strain>
    </source>
</reference>
<evidence type="ECO:0000313" key="3">
    <source>
        <dbReference type="Proteomes" id="UP000441797"/>
    </source>
</evidence>
<comment type="caution">
    <text evidence="2">The sequence shown here is derived from an EMBL/GenBank/DDBJ whole genome shotgun (WGS) entry which is preliminary data.</text>
</comment>
<protein>
    <submittedName>
        <fullName evidence="2">Uncharacterized protein</fullName>
    </submittedName>
</protein>
<keyword evidence="1" id="KW-0472">Membrane</keyword>
<dbReference type="EMBL" id="NAPY01000013">
    <property type="protein sequence ID" value="MUL36734.1"/>
    <property type="molecule type" value="Genomic_DNA"/>
</dbReference>